<keyword evidence="1" id="KW-0732">Signal</keyword>
<dbReference type="EMBL" id="BAABIP010000007">
    <property type="protein sequence ID" value="GAA4758830.1"/>
    <property type="molecule type" value="Genomic_DNA"/>
</dbReference>
<feature type="region of interest" description="Disordered" evidence="2">
    <location>
        <begin position="241"/>
        <end position="262"/>
    </location>
</feature>
<proteinExistence type="predicted"/>
<dbReference type="Proteomes" id="UP001500141">
    <property type="component" value="Unassembled WGS sequence"/>
</dbReference>
<name>A0ABP8ZK69_9FLAO</name>
<feature type="compositionally biased region" description="Low complexity" evidence="2">
    <location>
        <begin position="244"/>
        <end position="257"/>
    </location>
</feature>
<sequence>MVAIAALSSQSIFAQDVPSGKGIYFKVNGGYNFAISNSQHSLYETPIVIASSTPFWNITETTGDDQYEVIDVNLGKGLNFGGTFGYMFNDRFGAELTVDYLMGSKTEAKHRETSGEETIQKLYSKMIQIKPTFVLSGGYSKVNPYAKFGAIIGSGKIFEEYTNTGGGSTYEAKAEAKGGIAFGFHAGIGINFGLTSNLSLFGELNMNNLSYAPEKGKLTKFIENGVDQMSTLDVNEREYQYSDNPNLNSSNPNQPSQGPKTSYNFGTLGINIGLKYSL</sequence>
<evidence type="ECO:0000256" key="2">
    <source>
        <dbReference type="SAM" id="MobiDB-lite"/>
    </source>
</evidence>
<dbReference type="InterPro" id="IPR027385">
    <property type="entry name" value="Beta-barrel_OMP"/>
</dbReference>
<dbReference type="InterPro" id="IPR011250">
    <property type="entry name" value="OMP/PagP_B-barrel"/>
</dbReference>
<accession>A0ABP8ZK69</accession>
<keyword evidence="5" id="KW-1185">Reference proteome</keyword>
<evidence type="ECO:0000259" key="3">
    <source>
        <dbReference type="Pfam" id="PF13505"/>
    </source>
</evidence>
<dbReference type="Gene3D" id="2.40.160.20">
    <property type="match status" value="1"/>
</dbReference>
<gene>
    <name evidence="4" type="ORF">GCM10023230_03680</name>
</gene>
<reference evidence="5" key="1">
    <citation type="journal article" date="2019" name="Int. J. Syst. Evol. Microbiol.">
        <title>The Global Catalogue of Microorganisms (GCM) 10K type strain sequencing project: providing services to taxonomists for standard genome sequencing and annotation.</title>
        <authorList>
            <consortium name="The Broad Institute Genomics Platform"/>
            <consortium name="The Broad Institute Genome Sequencing Center for Infectious Disease"/>
            <person name="Wu L."/>
            <person name="Ma J."/>
        </authorList>
    </citation>
    <scope>NUCLEOTIDE SEQUENCE [LARGE SCALE GENOMIC DNA]</scope>
    <source>
        <strain evidence="5">JCM 18198</strain>
    </source>
</reference>
<dbReference type="Pfam" id="PF13505">
    <property type="entry name" value="OMP_b-brl"/>
    <property type="match status" value="1"/>
</dbReference>
<evidence type="ECO:0000256" key="1">
    <source>
        <dbReference type="ARBA" id="ARBA00022729"/>
    </source>
</evidence>
<comment type="caution">
    <text evidence="4">The sequence shown here is derived from an EMBL/GenBank/DDBJ whole genome shotgun (WGS) entry which is preliminary data.</text>
</comment>
<dbReference type="SUPFAM" id="SSF56925">
    <property type="entry name" value="OMPA-like"/>
    <property type="match status" value="1"/>
</dbReference>
<evidence type="ECO:0000313" key="5">
    <source>
        <dbReference type="Proteomes" id="UP001500141"/>
    </source>
</evidence>
<organism evidence="4 5">
    <name type="scientific">Flavobacterium hankyongi</name>
    <dbReference type="NCBI Taxonomy" id="1176532"/>
    <lineage>
        <taxon>Bacteria</taxon>
        <taxon>Pseudomonadati</taxon>
        <taxon>Bacteroidota</taxon>
        <taxon>Flavobacteriia</taxon>
        <taxon>Flavobacteriales</taxon>
        <taxon>Flavobacteriaceae</taxon>
        <taxon>Flavobacterium</taxon>
    </lineage>
</organism>
<evidence type="ECO:0000313" key="4">
    <source>
        <dbReference type="EMBL" id="GAA4758830.1"/>
    </source>
</evidence>
<feature type="domain" description="Outer membrane protein beta-barrel" evidence="3">
    <location>
        <begin position="25"/>
        <end position="211"/>
    </location>
</feature>
<protein>
    <recommendedName>
        <fullName evidence="3">Outer membrane protein beta-barrel domain-containing protein</fullName>
    </recommendedName>
</protein>